<dbReference type="EMBL" id="CP013389">
    <property type="protein sequence ID" value="AOJ10119.1"/>
    <property type="molecule type" value="Genomic_DNA"/>
</dbReference>
<accession>A0A1B4G2F5</accession>
<organism evidence="1 2">
    <name type="scientific">Burkholderia mayonis</name>
    <dbReference type="NCBI Taxonomy" id="1385591"/>
    <lineage>
        <taxon>Bacteria</taxon>
        <taxon>Pseudomonadati</taxon>
        <taxon>Pseudomonadota</taxon>
        <taxon>Betaproteobacteria</taxon>
        <taxon>Burkholderiales</taxon>
        <taxon>Burkholderiaceae</taxon>
        <taxon>Burkholderia</taxon>
        <taxon>pseudomallei group</taxon>
    </lineage>
</organism>
<evidence type="ECO:0000313" key="2">
    <source>
        <dbReference type="Proteomes" id="UP000067711"/>
    </source>
</evidence>
<dbReference type="Proteomes" id="UP000067711">
    <property type="component" value="Chromosome 1"/>
</dbReference>
<protein>
    <submittedName>
        <fullName evidence="1">Uncharacterized protein</fullName>
    </submittedName>
</protein>
<name>A0A1B4G2F5_9BURK</name>
<sequence length="68" mass="7320">MRARSGNTETVLFDTWVGGRIGRPLDVDPIAWGGGLGVTGRNALWDAGPGWRDPKYTGFDKKNEGADS</sequence>
<proteinExistence type="predicted"/>
<reference evidence="1 2" key="1">
    <citation type="submission" date="2015-12" db="EMBL/GenBank/DDBJ databases">
        <title>Diversity of Burkholderia near neighbor genomes.</title>
        <authorList>
            <person name="Sahl J."/>
            <person name="Wagner D."/>
            <person name="Keim P."/>
        </authorList>
    </citation>
    <scope>NUCLEOTIDE SEQUENCE [LARGE SCALE GENOMIC DNA]</scope>
    <source>
        <strain evidence="1 2">BDU8</strain>
    </source>
</reference>
<dbReference type="AlphaFoldDB" id="A0A1B4G2F5"/>
<evidence type="ECO:0000313" key="1">
    <source>
        <dbReference type="EMBL" id="AOJ10119.1"/>
    </source>
</evidence>
<gene>
    <name evidence="1" type="ORF">WS71_23040</name>
</gene>